<accession>K1Y9D4</accession>
<dbReference type="AlphaFoldDB" id="K1Y9D4"/>
<gene>
    <name evidence="1" type="ORF">MBM_00887</name>
</gene>
<sequence length="164" mass="18596">MSLSQFSEKYKKARVEDVSDATSASNKANLSSLGGLKYKVALSNIKDIPDVNVRMADSKAKKRVRIHRSLDDAEVVEAVKQLTKKTLTKKLRKKKTEEKEGKKLRQLKEIVGREGQRPINYMDLASKFKTTINLLELFQLSLEVSKQFKKLSTKKNLKKKSGLA</sequence>
<dbReference type="InParanoid" id="K1Y9D4"/>
<dbReference type="EMBL" id="JH921428">
    <property type="protein sequence ID" value="EKD21774.1"/>
    <property type="molecule type" value="Genomic_DNA"/>
</dbReference>
<organism evidence="1 2">
    <name type="scientific">Marssonina brunnea f. sp. multigermtubi (strain MB_m1)</name>
    <name type="common">Marssonina leaf spot fungus</name>
    <dbReference type="NCBI Taxonomy" id="1072389"/>
    <lineage>
        <taxon>Eukaryota</taxon>
        <taxon>Fungi</taxon>
        <taxon>Dikarya</taxon>
        <taxon>Ascomycota</taxon>
        <taxon>Pezizomycotina</taxon>
        <taxon>Leotiomycetes</taxon>
        <taxon>Helotiales</taxon>
        <taxon>Drepanopezizaceae</taxon>
        <taxon>Drepanopeziza</taxon>
    </lineage>
</organism>
<protein>
    <submittedName>
        <fullName evidence="1">Uncharacterized protein</fullName>
    </submittedName>
</protein>
<keyword evidence="2" id="KW-1185">Reference proteome</keyword>
<proteinExistence type="predicted"/>
<dbReference type="KEGG" id="mbe:MBM_00887"/>
<evidence type="ECO:0000313" key="1">
    <source>
        <dbReference type="EMBL" id="EKD21774.1"/>
    </source>
</evidence>
<reference evidence="1 2" key="1">
    <citation type="journal article" date="2012" name="BMC Genomics">
        <title>Sequencing the genome of Marssonina brunnea reveals fungus-poplar co-evolution.</title>
        <authorList>
            <person name="Zhu S."/>
            <person name="Cao Y.-Z."/>
            <person name="Jiang C."/>
            <person name="Tan B.-Y."/>
            <person name="Wang Z."/>
            <person name="Feng S."/>
            <person name="Zhang L."/>
            <person name="Su X.-H."/>
            <person name="Brejova B."/>
            <person name="Vinar T."/>
            <person name="Xu M."/>
            <person name="Wang M.-X."/>
            <person name="Zhang S.-G."/>
            <person name="Huang M.-R."/>
            <person name="Wu R."/>
            <person name="Zhou Y."/>
        </authorList>
    </citation>
    <scope>NUCLEOTIDE SEQUENCE [LARGE SCALE GENOMIC DNA]</scope>
    <source>
        <strain evidence="1 2">MB_m1</strain>
    </source>
</reference>
<dbReference type="Proteomes" id="UP000006753">
    <property type="component" value="Unassembled WGS sequence"/>
</dbReference>
<name>K1Y9D4_MARBU</name>
<dbReference type="OrthoDB" id="4774312at2759"/>
<dbReference type="HOGENOM" id="CLU_1619387_0_0_1"/>
<evidence type="ECO:0000313" key="2">
    <source>
        <dbReference type="Proteomes" id="UP000006753"/>
    </source>
</evidence>